<feature type="transmembrane region" description="Helical" evidence="1">
    <location>
        <begin position="195"/>
        <end position="214"/>
    </location>
</feature>
<name>A0A4V2G2R2_9ACTN</name>
<reference evidence="2 3" key="1">
    <citation type="submission" date="2019-02" db="EMBL/GenBank/DDBJ databases">
        <title>Sequencing the genomes of 1000 actinobacteria strains.</title>
        <authorList>
            <person name="Klenk H.-P."/>
        </authorList>
    </citation>
    <scope>NUCLEOTIDE SEQUENCE [LARGE SCALE GENOMIC DNA]</scope>
    <source>
        <strain evidence="2 3">DSM 44509</strain>
    </source>
</reference>
<feature type="transmembrane region" description="Helical" evidence="1">
    <location>
        <begin position="93"/>
        <end position="113"/>
    </location>
</feature>
<dbReference type="GO" id="GO:0010468">
    <property type="term" value="P:regulation of gene expression"/>
    <property type="evidence" value="ECO:0007669"/>
    <property type="project" value="InterPro"/>
</dbReference>
<keyword evidence="1" id="KW-0472">Membrane</keyword>
<dbReference type="PANTHER" id="PTHR38457">
    <property type="entry name" value="REGULATOR ABRB-RELATED"/>
    <property type="match status" value="1"/>
</dbReference>
<feature type="transmembrane region" description="Helical" evidence="1">
    <location>
        <begin position="125"/>
        <end position="145"/>
    </location>
</feature>
<evidence type="ECO:0000256" key="1">
    <source>
        <dbReference type="SAM" id="Phobius"/>
    </source>
</evidence>
<feature type="transmembrane region" description="Helical" evidence="1">
    <location>
        <begin position="38"/>
        <end position="55"/>
    </location>
</feature>
<feature type="transmembrane region" description="Helical" evidence="1">
    <location>
        <begin position="152"/>
        <end position="175"/>
    </location>
</feature>
<dbReference type="RefSeq" id="WP_158657489.1">
    <property type="nucleotide sequence ID" value="NZ_POQT01000003.1"/>
</dbReference>
<organism evidence="2 3">
    <name type="scientific">Blastococcus saxobsidens</name>
    <dbReference type="NCBI Taxonomy" id="138336"/>
    <lineage>
        <taxon>Bacteria</taxon>
        <taxon>Bacillati</taxon>
        <taxon>Actinomycetota</taxon>
        <taxon>Actinomycetes</taxon>
        <taxon>Geodermatophilales</taxon>
        <taxon>Geodermatophilaceae</taxon>
        <taxon>Blastococcus</taxon>
    </lineage>
</organism>
<evidence type="ECO:0000313" key="3">
    <source>
        <dbReference type="Proteomes" id="UP000292507"/>
    </source>
</evidence>
<keyword evidence="1" id="KW-0812">Transmembrane</keyword>
<evidence type="ECO:0000313" key="2">
    <source>
        <dbReference type="EMBL" id="RZU34156.1"/>
    </source>
</evidence>
<dbReference type="Pfam" id="PF05145">
    <property type="entry name" value="AbrB"/>
    <property type="match status" value="1"/>
</dbReference>
<dbReference type="EMBL" id="SHKV01000001">
    <property type="protein sequence ID" value="RZU34156.1"/>
    <property type="molecule type" value="Genomic_DNA"/>
</dbReference>
<sequence length="369" mass="37782">MRKTSAGGRSRSFWLLPAELLLTTVLSTGLYLLVRQEFVWVLGGLAAGWIVSAFFRKAALAHAPNAATRKTGQVLVGVSLGPVLAAQSMGEELAYLALLLGAVLIAFIGAVVVARAYARWGGVDLLTAGLATLPGGIGIMASVAADRGRSPTLVALVQGARVAVVVSIVPVILLIGGAPTVEPGDVPSLLPTDGAGYGSWILLLGGAFVASAIATRLHVPVASLLGPMVFGLVAALAYRALVSGADPLEVPYLHSIVGQALLGITVGEYLAQDARVKRRAALGGLAGVGGTMVLSLLVAVALALLTPWSFLTCVLMTAPGGAPEMIVLAAASPSDLHLVVIAQMSRQIAVNILMPLWLRIFRAPPPALA</sequence>
<feature type="transmembrane region" description="Helical" evidence="1">
    <location>
        <begin position="221"/>
        <end position="240"/>
    </location>
</feature>
<feature type="transmembrane region" description="Helical" evidence="1">
    <location>
        <begin position="252"/>
        <end position="270"/>
    </location>
</feature>
<dbReference type="Proteomes" id="UP000292507">
    <property type="component" value="Unassembled WGS sequence"/>
</dbReference>
<feature type="transmembrane region" description="Helical" evidence="1">
    <location>
        <begin position="282"/>
        <end position="305"/>
    </location>
</feature>
<keyword evidence="3" id="KW-1185">Reference proteome</keyword>
<dbReference type="PANTHER" id="PTHR38457:SF1">
    <property type="entry name" value="REGULATOR ABRB-RELATED"/>
    <property type="match status" value="1"/>
</dbReference>
<feature type="transmembrane region" description="Helical" evidence="1">
    <location>
        <begin position="12"/>
        <end position="32"/>
    </location>
</feature>
<proteinExistence type="predicted"/>
<keyword evidence="1" id="KW-1133">Transmembrane helix</keyword>
<dbReference type="GO" id="GO:0016020">
    <property type="term" value="C:membrane"/>
    <property type="evidence" value="ECO:0007669"/>
    <property type="project" value="InterPro"/>
</dbReference>
<dbReference type="InterPro" id="IPR007820">
    <property type="entry name" value="AbrB_fam"/>
</dbReference>
<comment type="caution">
    <text evidence="2">The sequence shown here is derived from an EMBL/GenBank/DDBJ whole genome shotgun (WGS) entry which is preliminary data.</text>
</comment>
<gene>
    <name evidence="2" type="ORF">BKA19_3914</name>
</gene>
<evidence type="ECO:0008006" key="4">
    <source>
        <dbReference type="Google" id="ProtNLM"/>
    </source>
</evidence>
<accession>A0A4V2G2R2</accession>
<dbReference type="AlphaFoldDB" id="A0A4V2G2R2"/>
<protein>
    <recommendedName>
        <fullName evidence="4">AbrB family transcriptional regulator</fullName>
    </recommendedName>
</protein>
<dbReference type="PIRSF" id="PIRSF038991">
    <property type="entry name" value="Protein_AbrB"/>
    <property type="match status" value="1"/>
</dbReference>